<proteinExistence type="predicted"/>
<name>A0A0A9C6Y4_ARUDO</name>
<sequence>MAWCRRWHGARLGRRAWNWGSSKVRWRGGRARGALQECA</sequence>
<accession>A0A0A9C6Y4</accession>
<evidence type="ECO:0000313" key="1">
    <source>
        <dbReference type="EMBL" id="JAD69140.1"/>
    </source>
</evidence>
<dbReference type="AlphaFoldDB" id="A0A0A9C6Y4"/>
<dbReference type="EMBL" id="GBRH01228755">
    <property type="protein sequence ID" value="JAD69140.1"/>
    <property type="molecule type" value="Transcribed_RNA"/>
</dbReference>
<organism evidence="1">
    <name type="scientific">Arundo donax</name>
    <name type="common">Giant reed</name>
    <name type="synonym">Donax arundinaceus</name>
    <dbReference type="NCBI Taxonomy" id="35708"/>
    <lineage>
        <taxon>Eukaryota</taxon>
        <taxon>Viridiplantae</taxon>
        <taxon>Streptophyta</taxon>
        <taxon>Embryophyta</taxon>
        <taxon>Tracheophyta</taxon>
        <taxon>Spermatophyta</taxon>
        <taxon>Magnoliopsida</taxon>
        <taxon>Liliopsida</taxon>
        <taxon>Poales</taxon>
        <taxon>Poaceae</taxon>
        <taxon>PACMAD clade</taxon>
        <taxon>Arundinoideae</taxon>
        <taxon>Arundineae</taxon>
        <taxon>Arundo</taxon>
    </lineage>
</organism>
<reference evidence="1" key="1">
    <citation type="submission" date="2014-09" db="EMBL/GenBank/DDBJ databases">
        <authorList>
            <person name="Magalhaes I.L.F."/>
            <person name="Oliveira U."/>
            <person name="Santos F.R."/>
            <person name="Vidigal T.H.D.A."/>
            <person name="Brescovit A.D."/>
            <person name="Santos A.J."/>
        </authorList>
    </citation>
    <scope>NUCLEOTIDE SEQUENCE</scope>
    <source>
        <tissue evidence="1">Shoot tissue taken approximately 20 cm above the soil surface</tissue>
    </source>
</reference>
<reference evidence="1" key="2">
    <citation type="journal article" date="2015" name="Data Brief">
        <title>Shoot transcriptome of the giant reed, Arundo donax.</title>
        <authorList>
            <person name="Barrero R.A."/>
            <person name="Guerrero F.D."/>
            <person name="Moolhuijzen P."/>
            <person name="Goolsby J.A."/>
            <person name="Tidwell J."/>
            <person name="Bellgard S.E."/>
            <person name="Bellgard M.I."/>
        </authorList>
    </citation>
    <scope>NUCLEOTIDE SEQUENCE</scope>
    <source>
        <tissue evidence="1">Shoot tissue taken approximately 20 cm above the soil surface</tissue>
    </source>
</reference>
<protein>
    <submittedName>
        <fullName evidence="1">Uncharacterized protein</fullName>
    </submittedName>
</protein>